<dbReference type="PROSITE" id="PS50005">
    <property type="entry name" value="TPR"/>
    <property type="match status" value="2"/>
</dbReference>
<feature type="transmembrane region" description="Helical" evidence="8">
    <location>
        <begin position="446"/>
        <end position="466"/>
    </location>
</feature>
<proteinExistence type="inferred from homology"/>
<gene>
    <name evidence="11" type="ORF">FEE95_15060</name>
</gene>
<keyword evidence="12" id="KW-1185">Reference proteome</keyword>
<dbReference type="Gene3D" id="1.10.10.10">
    <property type="entry name" value="Winged helix-like DNA-binding domain superfamily/Winged helix DNA-binding domain"/>
    <property type="match status" value="1"/>
</dbReference>
<evidence type="ECO:0000256" key="6">
    <source>
        <dbReference type="PROSITE-ProRule" id="PRU00339"/>
    </source>
</evidence>
<evidence type="ECO:0000256" key="9">
    <source>
        <dbReference type="SAM" id="SignalP"/>
    </source>
</evidence>
<dbReference type="SUPFAM" id="SSF48452">
    <property type="entry name" value="TPR-like"/>
    <property type="match status" value="3"/>
</dbReference>
<feature type="coiled-coil region" evidence="7">
    <location>
        <begin position="465"/>
        <end position="521"/>
    </location>
</feature>
<protein>
    <submittedName>
        <fullName evidence="11">Tetratricopeptide repeat protein</fullName>
    </submittedName>
</protein>
<name>A0A5S3PTF0_9FLAO</name>
<evidence type="ECO:0000256" key="7">
    <source>
        <dbReference type="SAM" id="Coils"/>
    </source>
</evidence>
<feature type="signal peptide" evidence="9">
    <location>
        <begin position="1"/>
        <end position="21"/>
    </location>
</feature>
<dbReference type="GO" id="GO:0006355">
    <property type="term" value="P:regulation of DNA-templated transcription"/>
    <property type="evidence" value="ECO:0007669"/>
    <property type="project" value="InterPro"/>
</dbReference>
<dbReference type="InterPro" id="IPR019734">
    <property type="entry name" value="TPR_rpt"/>
</dbReference>
<keyword evidence="8" id="KW-1133">Transmembrane helix</keyword>
<dbReference type="InterPro" id="IPR016032">
    <property type="entry name" value="Sig_transdc_resp-reg_C-effctor"/>
</dbReference>
<keyword evidence="3" id="KW-0677">Repeat</keyword>
<dbReference type="SMART" id="SM00421">
    <property type="entry name" value="HTH_LUXR"/>
    <property type="match status" value="1"/>
</dbReference>
<reference evidence="11 12" key="1">
    <citation type="submission" date="2019-05" db="EMBL/GenBank/DDBJ databases">
        <authorList>
            <person name="Zhang J.-Y."/>
            <person name="Feg X."/>
            <person name="Du Z.-J."/>
        </authorList>
    </citation>
    <scope>NUCLEOTIDE SEQUENCE [LARGE SCALE GENOMIC DNA]</scope>
    <source>
        <strain evidence="11 12">RZ26</strain>
    </source>
</reference>
<dbReference type="RefSeq" id="WP_138658828.1">
    <property type="nucleotide sequence ID" value="NZ_VATY01000003.1"/>
</dbReference>
<evidence type="ECO:0000313" key="11">
    <source>
        <dbReference type="EMBL" id="TMM55960.1"/>
    </source>
</evidence>
<dbReference type="InterPro" id="IPR000792">
    <property type="entry name" value="Tscrpt_reg_LuxR_C"/>
</dbReference>
<keyword evidence="9" id="KW-0732">Signal</keyword>
<feature type="repeat" description="TPR" evidence="6">
    <location>
        <begin position="250"/>
        <end position="283"/>
    </location>
</feature>
<evidence type="ECO:0000256" key="5">
    <source>
        <dbReference type="ARBA" id="ARBA00038253"/>
    </source>
</evidence>
<comment type="caution">
    <text evidence="11">The sequence shown here is derived from an EMBL/GenBank/DDBJ whole genome shotgun (WGS) entry which is preliminary data.</text>
</comment>
<comment type="subcellular location">
    <subcellularLocation>
        <location evidence="1">Cytoplasm</location>
    </subcellularLocation>
</comment>
<evidence type="ECO:0000256" key="3">
    <source>
        <dbReference type="ARBA" id="ARBA00022737"/>
    </source>
</evidence>
<keyword evidence="4 6" id="KW-0802">TPR repeat</keyword>
<dbReference type="EMBL" id="VATY01000003">
    <property type="protein sequence ID" value="TMM55960.1"/>
    <property type="molecule type" value="Genomic_DNA"/>
</dbReference>
<evidence type="ECO:0000256" key="8">
    <source>
        <dbReference type="SAM" id="Phobius"/>
    </source>
</evidence>
<dbReference type="AlphaFoldDB" id="A0A5S3PTF0"/>
<keyword evidence="8" id="KW-0472">Membrane</keyword>
<keyword evidence="2" id="KW-0963">Cytoplasm</keyword>
<dbReference type="Proteomes" id="UP000310314">
    <property type="component" value="Unassembled WGS sequence"/>
</dbReference>
<dbReference type="InterPro" id="IPR051476">
    <property type="entry name" value="Bac_ResReg_Asp_Phosphatase"/>
</dbReference>
<feature type="chain" id="PRO_5024394721" evidence="9">
    <location>
        <begin position="22"/>
        <end position="624"/>
    </location>
</feature>
<evidence type="ECO:0000256" key="1">
    <source>
        <dbReference type="ARBA" id="ARBA00004496"/>
    </source>
</evidence>
<feature type="domain" description="HTH luxR-type" evidence="10">
    <location>
        <begin position="564"/>
        <end position="621"/>
    </location>
</feature>
<keyword evidence="7" id="KW-0175">Coiled coil</keyword>
<dbReference type="GO" id="GO:0005737">
    <property type="term" value="C:cytoplasm"/>
    <property type="evidence" value="ECO:0007669"/>
    <property type="project" value="UniProtKB-SubCell"/>
</dbReference>
<dbReference type="Pfam" id="PF13424">
    <property type="entry name" value="TPR_12"/>
    <property type="match status" value="2"/>
</dbReference>
<evidence type="ECO:0000259" key="10">
    <source>
        <dbReference type="SMART" id="SM00421"/>
    </source>
</evidence>
<dbReference type="OrthoDB" id="1090267at2"/>
<dbReference type="SUPFAM" id="SSF46894">
    <property type="entry name" value="C-terminal effector domain of the bipartite response regulators"/>
    <property type="match status" value="1"/>
</dbReference>
<dbReference type="PANTHER" id="PTHR46630:SF1">
    <property type="entry name" value="TETRATRICOPEPTIDE REPEAT PROTEIN 29"/>
    <property type="match status" value="1"/>
</dbReference>
<accession>A0A5S3PTF0</accession>
<dbReference type="InterPro" id="IPR036388">
    <property type="entry name" value="WH-like_DNA-bd_sf"/>
</dbReference>
<dbReference type="SMART" id="SM00028">
    <property type="entry name" value="TPR"/>
    <property type="match status" value="7"/>
</dbReference>
<feature type="repeat" description="TPR" evidence="6">
    <location>
        <begin position="290"/>
        <end position="323"/>
    </location>
</feature>
<comment type="similarity">
    <text evidence="5">Belongs to the Rap family.</text>
</comment>
<keyword evidence="8" id="KW-0812">Transmembrane</keyword>
<evidence type="ECO:0000256" key="4">
    <source>
        <dbReference type="ARBA" id="ARBA00022803"/>
    </source>
</evidence>
<sequence length="624" mass="72225">MKPKIIFWFLFVCVISPPLCAQQNQKLDSLLQIYENHSDNQAKADLINEIIQIELYSNPVHVKNRIDEYISLCKKINYKKGEGQAYYRKAGYYRYKGVLDSALHFYQKSRQIYEPLNNIGGVLNANVESALVYTEQNKLDFAYERLNHNIDLYENRDSLANGNKGFKFIGTTYHVLANAYLEQGMYNLALKNELKALKLYELTENELYTADALNTLGCIEGELKNYQNAYTYLKEASESYEKHNDVANQVVSLINLGSVYFDMGDYDKAAQYQKEGIEAVKKTNHKPREAVLWSGLGNTYEKLNKLTEAIECQKKAIELNSELGFTNDILSPYSSIGNLYAQINDFEKSKYFLDKVIEQAESNNLIKDASLGYQRRSVLFSKMKQYDLALNDYKKFKAFKDSMFNTSKSRQIEELRAIYDTEKKEQQIALQEQEITVLEQEASISALQKLLMALGLLLSLLGFYALRQKMKRNKLEKEKVDAELEFKKKELTTHALNLARKNETLENLKLKAQELKEKENTSTGYNQLIRSINFDLQDDNNWENFSRYFEEVHKDFNSNVKTKYPSVTSNELRLLALLKMNLSSKEIANILNISPEGIKKARYRLRKKLDLTTEDSLQDLVLTL</sequence>
<evidence type="ECO:0000256" key="2">
    <source>
        <dbReference type="ARBA" id="ARBA00022490"/>
    </source>
</evidence>
<dbReference type="PANTHER" id="PTHR46630">
    <property type="entry name" value="TETRATRICOPEPTIDE REPEAT PROTEIN 29"/>
    <property type="match status" value="1"/>
</dbReference>
<dbReference type="GO" id="GO:0003677">
    <property type="term" value="F:DNA binding"/>
    <property type="evidence" value="ECO:0007669"/>
    <property type="project" value="InterPro"/>
</dbReference>
<dbReference type="InterPro" id="IPR011990">
    <property type="entry name" value="TPR-like_helical_dom_sf"/>
</dbReference>
<dbReference type="Gene3D" id="1.25.40.10">
    <property type="entry name" value="Tetratricopeptide repeat domain"/>
    <property type="match status" value="2"/>
</dbReference>
<organism evidence="11 12">
    <name type="scientific">Maribacter algarum</name>
    <name type="common">ex Zhang et al. 2020</name>
    <dbReference type="NCBI Taxonomy" id="2578118"/>
    <lineage>
        <taxon>Bacteria</taxon>
        <taxon>Pseudomonadati</taxon>
        <taxon>Bacteroidota</taxon>
        <taxon>Flavobacteriia</taxon>
        <taxon>Flavobacteriales</taxon>
        <taxon>Flavobacteriaceae</taxon>
        <taxon>Maribacter</taxon>
    </lineage>
</organism>
<evidence type="ECO:0000313" key="12">
    <source>
        <dbReference type="Proteomes" id="UP000310314"/>
    </source>
</evidence>